<keyword evidence="4" id="KW-1185">Reference proteome</keyword>
<proteinExistence type="predicted"/>
<evidence type="ECO:0000313" key="3">
    <source>
        <dbReference type="EMBL" id="MBD2755993.1"/>
    </source>
</evidence>
<sequence>MRVVMDTNVLLAALHKTSRFRIIISALTTGRIELLISTAILLDYQEILSRKTSAIVANNILEFLT</sequence>
<dbReference type="InterPro" id="IPR029060">
    <property type="entry name" value="PIN-like_dom_sf"/>
</dbReference>
<dbReference type="EMBL" id="JACXAA010000010">
    <property type="protein sequence ID" value="MBD2755993.1"/>
    <property type="molecule type" value="Genomic_DNA"/>
</dbReference>
<keyword evidence="1" id="KW-0472">Membrane</keyword>
<name>A0A927GFT0_9BACT</name>
<organism evidence="3 4">
    <name type="scientific">Spirosoma validum</name>
    <dbReference type="NCBI Taxonomy" id="2771355"/>
    <lineage>
        <taxon>Bacteria</taxon>
        <taxon>Pseudomonadati</taxon>
        <taxon>Bacteroidota</taxon>
        <taxon>Cytophagia</taxon>
        <taxon>Cytophagales</taxon>
        <taxon>Cytophagaceae</taxon>
        <taxon>Spirosoma</taxon>
    </lineage>
</organism>
<evidence type="ECO:0000256" key="1">
    <source>
        <dbReference type="SAM" id="Phobius"/>
    </source>
</evidence>
<dbReference type="InterPro" id="IPR002716">
    <property type="entry name" value="PIN_dom"/>
</dbReference>
<feature type="domain" description="PIN" evidence="2">
    <location>
        <begin position="2"/>
        <end position="61"/>
    </location>
</feature>
<comment type="caution">
    <text evidence="3">The sequence shown here is derived from an EMBL/GenBank/DDBJ whole genome shotgun (WGS) entry which is preliminary data.</text>
</comment>
<dbReference type="AlphaFoldDB" id="A0A927GFT0"/>
<dbReference type="Pfam" id="PF13470">
    <property type="entry name" value="PIN_3"/>
    <property type="match status" value="1"/>
</dbReference>
<evidence type="ECO:0000313" key="4">
    <source>
        <dbReference type="Proteomes" id="UP000653797"/>
    </source>
</evidence>
<evidence type="ECO:0000259" key="2">
    <source>
        <dbReference type="Pfam" id="PF13470"/>
    </source>
</evidence>
<reference evidence="3" key="1">
    <citation type="submission" date="2020-09" db="EMBL/GenBank/DDBJ databases">
        <authorList>
            <person name="Kim M.K."/>
        </authorList>
    </citation>
    <scope>NUCLEOTIDE SEQUENCE</scope>
    <source>
        <strain evidence="3">BT704</strain>
    </source>
</reference>
<dbReference type="SUPFAM" id="SSF88723">
    <property type="entry name" value="PIN domain-like"/>
    <property type="match status" value="1"/>
</dbReference>
<gene>
    <name evidence="3" type="ORF">IC230_24055</name>
</gene>
<accession>A0A927GFT0</accession>
<protein>
    <submittedName>
        <fullName evidence="3">PIN domain-containing protein</fullName>
    </submittedName>
</protein>
<feature type="transmembrane region" description="Helical" evidence="1">
    <location>
        <begin position="20"/>
        <end position="42"/>
    </location>
</feature>
<dbReference type="RefSeq" id="WP_191041610.1">
    <property type="nucleotide sequence ID" value="NZ_JACXAA010000010.1"/>
</dbReference>
<keyword evidence="1" id="KW-0812">Transmembrane</keyword>
<dbReference type="Proteomes" id="UP000653797">
    <property type="component" value="Unassembled WGS sequence"/>
</dbReference>
<keyword evidence="1" id="KW-1133">Transmembrane helix</keyword>